<feature type="non-terminal residue" evidence="1">
    <location>
        <position position="1"/>
    </location>
</feature>
<dbReference type="EMBL" id="REGN01009255">
    <property type="protein sequence ID" value="RNA01575.1"/>
    <property type="molecule type" value="Genomic_DNA"/>
</dbReference>
<sequence length="87" mass="10136">TWEDQLQDTILLLSQIAPDATLRMILRKPPDERTVNDLDIIYEELIHVKALSHLSSLVKRELASVLLFEAYPYHNTIGNSKRKLFLY</sequence>
<dbReference type="Proteomes" id="UP000276133">
    <property type="component" value="Unassembled WGS sequence"/>
</dbReference>
<dbReference type="Gene3D" id="1.10.8.1240">
    <property type="match status" value="1"/>
</dbReference>
<organism evidence="1 2">
    <name type="scientific">Brachionus plicatilis</name>
    <name type="common">Marine rotifer</name>
    <name type="synonym">Brachionus muelleri</name>
    <dbReference type="NCBI Taxonomy" id="10195"/>
    <lineage>
        <taxon>Eukaryota</taxon>
        <taxon>Metazoa</taxon>
        <taxon>Spiralia</taxon>
        <taxon>Gnathifera</taxon>
        <taxon>Rotifera</taxon>
        <taxon>Eurotatoria</taxon>
        <taxon>Monogononta</taxon>
        <taxon>Pseudotrocha</taxon>
        <taxon>Ploima</taxon>
        <taxon>Brachionidae</taxon>
        <taxon>Brachionus</taxon>
    </lineage>
</organism>
<dbReference type="STRING" id="10195.A0A3M7PS18"/>
<proteinExistence type="predicted"/>
<name>A0A3M7PS18_BRAPC</name>
<reference evidence="1 2" key="1">
    <citation type="journal article" date="2018" name="Sci. Rep.">
        <title>Genomic signatures of local adaptation to the degree of environmental predictability in rotifers.</title>
        <authorList>
            <person name="Franch-Gras L."/>
            <person name="Hahn C."/>
            <person name="Garcia-Roger E.M."/>
            <person name="Carmona M.J."/>
            <person name="Serra M."/>
            <person name="Gomez A."/>
        </authorList>
    </citation>
    <scope>NUCLEOTIDE SEQUENCE [LARGE SCALE GENOMIC DNA]</scope>
    <source>
        <strain evidence="1">HYR1</strain>
    </source>
</reference>
<dbReference type="AlphaFoldDB" id="A0A3M7PS18"/>
<protein>
    <submittedName>
        <fullName evidence="1">Rap guanine nucleotide exchange factor 4</fullName>
    </submittedName>
</protein>
<evidence type="ECO:0000313" key="2">
    <source>
        <dbReference type="Proteomes" id="UP000276133"/>
    </source>
</evidence>
<dbReference type="OrthoDB" id="21144at2759"/>
<evidence type="ECO:0000313" key="1">
    <source>
        <dbReference type="EMBL" id="RNA01575.1"/>
    </source>
</evidence>
<comment type="caution">
    <text evidence="1">The sequence shown here is derived from an EMBL/GenBank/DDBJ whole genome shotgun (WGS) entry which is preliminary data.</text>
</comment>
<keyword evidence="2" id="KW-1185">Reference proteome</keyword>
<gene>
    <name evidence="1" type="ORF">BpHYR1_015332</name>
</gene>
<accession>A0A3M7PS18</accession>